<dbReference type="SUPFAM" id="SSF50494">
    <property type="entry name" value="Trypsin-like serine proteases"/>
    <property type="match status" value="1"/>
</dbReference>
<dbReference type="PANTHER" id="PTHR35811">
    <property type="entry name" value="SLR1870 PROTEIN"/>
    <property type="match status" value="1"/>
</dbReference>
<dbReference type="Proteomes" id="UP000605848">
    <property type="component" value="Unassembled WGS sequence"/>
</dbReference>
<dbReference type="InterPro" id="IPR043504">
    <property type="entry name" value="Peptidase_S1_PA_chymotrypsin"/>
</dbReference>
<accession>A0A936Z851</accession>
<organism evidence="3 4">
    <name type="scientific">Microvirga aerilata</name>
    <dbReference type="NCBI Taxonomy" id="670292"/>
    <lineage>
        <taxon>Bacteria</taxon>
        <taxon>Pseudomonadati</taxon>
        <taxon>Pseudomonadota</taxon>
        <taxon>Alphaproteobacteria</taxon>
        <taxon>Hyphomicrobiales</taxon>
        <taxon>Methylobacteriaceae</taxon>
        <taxon>Microvirga</taxon>
    </lineage>
</organism>
<dbReference type="GO" id="GO:0004252">
    <property type="term" value="F:serine-type endopeptidase activity"/>
    <property type="evidence" value="ECO:0007669"/>
    <property type="project" value="InterPro"/>
</dbReference>
<evidence type="ECO:0000256" key="1">
    <source>
        <dbReference type="SAM" id="MobiDB-lite"/>
    </source>
</evidence>
<feature type="compositionally biased region" description="Pro residues" evidence="1">
    <location>
        <begin position="178"/>
        <end position="188"/>
    </location>
</feature>
<protein>
    <submittedName>
        <fullName evidence="3">NYN domain-containing protein</fullName>
    </submittedName>
</protein>
<dbReference type="AlphaFoldDB" id="A0A936Z851"/>
<dbReference type="InterPro" id="IPR009003">
    <property type="entry name" value="Peptidase_S1_PA"/>
</dbReference>
<evidence type="ECO:0000313" key="3">
    <source>
        <dbReference type="EMBL" id="MBL0404242.1"/>
    </source>
</evidence>
<dbReference type="GO" id="GO:0004540">
    <property type="term" value="F:RNA nuclease activity"/>
    <property type="evidence" value="ECO:0007669"/>
    <property type="project" value="InterPro"/>
</dbReference>
<dbReference type="PANTHER" id="PTHR35811:SF1">
    <property type="entry name" value="HTH OST-TYPE DOMAIN-CONTAINING PROTEIN"/>
    <property type="match status" value="1"/>
</dbReference>
<dbReference type="Pfam" id="PF13365">
    <property type="entry name" value="Trypsin_2"/>
    <property type="match status" value="1"/>
</dbReference>
<gene>
    <name evidence="3" type="ORF">JKG68_09710</name>
</gene>
<evidence type="ECO:0000313" key="4">
    <source>
        <dbReference type="Proteomes" id="UP000605848"/>
    </source>
</evidence>
<dbReference type="EMBL" id="JAEQMY010000011">
    <property type="protein sequence ID" value="MBL0404242.1"/>
    <property type="molecule type" value="Genomic_DNA"/>
</dbReference>
<dbReference type="GO" id="GO:0006508">
    <property type="term" value="P:proteolysis"/>
    <property type="evidence" value="ECO:0007669"/>
    <property type="project" value="InterPro"/>
</dbReference>
<dbReference type="Pfam" id="PF01936">
    <property type="entry name" value="NYN"/>
    <property type="match status" value="1"/>
</dbReference>
<feature type="domain" description="NYN" evidence="2">
    <location>
        <begin position="8"/>
        <end position="120"/>
    </location>
</feature>
<evidence type="ECO:0000259" key="2">
    <source>
        <dbReference type="Pfam" id="PF01936"/>
    </source>
</evidence>
<keyword evidence="4" id="KW-1185">Reference proteome</keyword>
<comment type="caution">
    <text evidence="3">The sequence shown here is derived from an EMBL/GenBank/DDBJ whole genome shotgun (WGS) entry which is preliminary data.</text>
</comment>
<dbReference type="InterPro" id="IPR021139">
    <property type="entry name" value="NYN"/>
</dbReference>
<feature type="region of interest" description="Disordered" evidence="1">
    <location>
        <begin position="174"/>
        <end position="193"/>
    </location>
</feature>
<dbReference type="InterPro" id="IPR001940">
    <property type="entry name" value="Peptidase_S1C"/>
</dbReference>
<dbReference type="CDD" id="cd11297">
    <property type="entry name" value="PIN_LabA-like_N_1"/>
    <property type="match status" value="1"/>
</dbReference>
<dbReference type="Gene3D" id="2.40.10.10">
    <property type="entry name" value="Trypsin-like serine proteases"/>
    <property type="match status" value="2"/>
</dbReference>
<reference evidence="3" key="1">
    <citation type="submission" date="2021-01" db="EMBL/GenBank/DDBJ databases">
        <title>Microvirga sp.</title>
        <authorList>
            <person name="Kim M.K."/>
        </authorList>
    </citation>
    <scope>NUCLEOTIDE SEQUENCE</scope>
    <source>
        <strain evidence="3">5420S-16</strain>
    </source>
</reference>
<dbReference type="PRINTS" id="PR00834">
    <property type="entry name" value="PROTEASES2C"/>
</dbReference>
<proteinExistence type="predicted"/>
<sequence>MPEPRSARLAVLIDADNASPRIANGLFGKIGKLGEASVRRIYGDFSGSRLKPWADILAKHAVIPQQQFSYTTGKNGSDIALVIDAMDLLYSGQFTGFCLVSSDSDFTRLALRIREQGVDVFDGNGALGFSFSRNNDNGPVYGERLVTLISSSLYAEATGGPWVAPPSYSQEVAAVPPSTRPAPTPIAPAPKAEEEDKLSSGTGYFVTNSGHIVTNHHVVKSCSTIAVFSGDQPAAEGRLIGSDETNDLAVLKTDLKLTKVANIRIGARLGDPIAVFGYPLSQVLASSGNFTLGNITALAGMRDDTRHLQISAPVQAGNSGGPLLDASGNLVGTIISKLNAMRVVQATGDMPQNVNFAIKSSVVASFLESRGISYETNATSNALAPADLADHAKALSVMILCK</sequence>
<dbReference type="Gene3D" id="3.40.50.1010">
    <property type="entry name" value="5'-nuclease"/>
    <property type="match status" value="1"/>
</dbReference>
<name>A0A936Z851_9HYPH</name>